<dbReference type="PANTHER" id="PTHR43732">
    <property type="entry name" value="RIBOSE 5-PHOSPHATE ISOMERASE-RELATED"/>
    <property type="match status" value="1"/>
</dbReference>
<dbReference type="Gene3D" id="3.40.1400.10">
    <property type="entry name" value="Sugar-phosphate isomerase, RpiB/LacA/LacB"/>
    <property type="match status" value="1"/>
</dbReference>
<evidence type="ECO:0000313" key="4">
    <source>
        <dbReference type="Proteomes" id="UP001597227"/>
    </source>
</evidence>
<proteinExistence type="inferred from homology"/>
<dbReference type="EC" id="5.3.1.6" evidence="3"/>
<dbReference type="PANTHER" id="PTHR43732:SF1">
    <property type="entry name" value="RIBOSE 5-PHOSPHATE ISOMERASE"/>
    <property type="match status" value="1"/>
</dbReference>
<dbReference type="InterPro" id="IPR003500">
    <property type="entry name" value="RpiB_LacA_LacB"/>
</dbReference>
<comment type="caution">
    <text evidence="3">The sequence shown here is derived from an EMBL/GenBank/DDBJ whole genome shotgun (WGS) entry which is preliminary data.</text>
</comment>
<dbReference type="Proteomes" id="UP001597227">
    <property type="component" value="Unassembled WGS sequence"/>
</dbReference>
<dbReference type="GO" id="GO:0004751">
    <property type="term" value="F:ribose-5-phosphate isomerase activity"/>
    <property type="evidence" value="ECO:0007669"/>
    <property type="project" value="UniProtKB-EC"/>
</dbReference>
<gene>
    <name evidence="3" type="primary">rpiB</name>
    <name evidence="3" type="ORF">ACFSFW_16895</name>
</gene>
<dbReference type="PIRSF" id="PIRSF005384">
    <property type="entry name" value="RpiB_LacA_B"/>
    <property type="match status" value="1"/>
</dbReference>
<comment type="similarity">
    <text evidence="1">Belongs to the LacAB/RpiB family.</text>
</comment>
<keyword evidence="2 3" id="KW-0413">Isomerase</keyword>
<dbReference type="SUPFAM" id="SSF89623">
    <property type="entry name" value="Ribose/Galactose isomerase RpiB/AlsB"/>
    <property type="match status" value="1"/>
</dbReference>
<evidence type="ECO:0000256" key="2">
    <source>
        <dbReference type="ARBA" id="ARBA00023235"/>
    </source>
</evidence>
<dbReference type="InterPro" id="IPR051812">
    <property type="entry name" value="SPI_LacAB/RpiB"/>
</dbReference>
<reference evidence="4" key="1">
    <citation type="journal article" date="2019" name="Int. J. Syst. Evol. Microbiol.">
        <title>The Global Catalogue of Microorganisms (GCM) 10K type strain sequencing project: providing services to taxonomists for standard genome sequencing and annotation.</title>
        <authorList>
            <consortium name="The Broad Institute Genomics Platform"/>
            <consortium name="The Broad Institute Genome Sequencing Center for Infectious Disease"/>
            <person name="Wu L."/>
            <person name="Ma J."/>
        </authorList>
    </citation>
    <scope>NUCLEOTIDE SEQUENCE [LARGE SCALE GENOMIC DNA]</scope>
    <source>
        <strain evidence="4">CCUG 15531</strain>
    </source>
</reference>
<evidence type="ECO:0000256" key="1">
    <source>
        <dbReference type="ARBA" id="ARBA00008754"/>
    </source>
</evidence>
<dbReference type="EMBL" id="JBHUEK010000025">
    <property type="protein sequence ID" value="MFD1780344.1"/>
    <property type="molecule type" value="Genomic_DNA"/>
</dbReference>
<accession>A0ABW4MQX5</accession>
<organism evidence="3 4">
    <name type="scientific">Fredinandcohnia salidurans</name>
    <dbReference type="NCBI Taxonomy" id="2595041"/>
    <lineage>
        <taxon>Bacteria</taxon>
        <taxon>Bacillati</taxon>
        <taxon>Bacillota</taxon>
        <taxon>Bacilli</taxon>
        <taxon>Bacillales</taxon>
        <taxon>Bacillaceae</taxon>
        <taxon>Fredinandcohnia</taxon>
    </lineage>
</organism>
<dbReference type="InterPro" id="IPR036569">
    <property type="entry name" value="RpiB_LacA_LacB_sf"/>
</dbReference>
<name>A0ABW4MQX5_9BACI</name>
<dbReference type="NCBIfam" id="TIGR01120">
    <property type="entry name" value="rpiB"/>
    <property type="match status" value="1"/>
</dbReference>
<dbReference type="NCBIfam" id="TIGR00689">
    <property type="entry name" value="rpiB_lacA_lacB"/>
    <property type="match status" value="1"/>
</dbReference>
<dbReference type="NCBIfam" id="NF004051">
    <property type="entry name" value="PRK05571.1"/>
    <property type="match status" value="1"/>
</dbReference>
<evidence type="ECO:0000313" key="3">
    <source>
        <dbReference type="EMBL" id="MFD1780344.1"/>
    </source>
</evidence>
<dbReference type="Pfam" id="PF02502">
    <property type="entry name" value="LacAB_rpiB"/>
    <property type="match status" value="1"/>
</dbReference>
<protein>
    <submittedName>
        <fullName evidence="3">Ribose 5-phosphate isomerase B</fullName>
        <ecNumber evidence="3">5.3.1.6</ecNumber>
    </submittedName>
</protein>
<keyword evidence="4" id="KW-1185">Reference proteome</keyword>
<dbReference type="InterPro" id="IPR004785">
    <property type="entry name" value="RpiB"/>
</dbReference>
<sequence length="150" mass="16372">MKVAIASDHGGLVLREEIKKVLDELEIEYDDFGCECSTSVDYPDYALPVAKKVANGEYDRGILICGTGIGMSIAANKVQGIRCALCHDVFSAKATREHNNSNILAMGERVIGPGLAVEIAKTWLTTEFLGGRHENRINKITEYENNPSGE</sequence>
<dbReference type="RefSeq" id="WP_099354592.1">
    <property type="nucleotide sequence ID" value="NZ_JBHUEK010000025.1"/>
</dbReference>